<keyword evidence="6 14" id="KW-0418">Kinase</keyword>
<feature type="transmembrane region" description="Helical" evidence="11">
    <location>
        <begin position="57"/>
        <end position="75"/>
    </location>
</feature>
<dbReference type="PANTHER" id="PTHR24421">
    <property type="entry name" value="NITRATE/NITRITE SENSOR PROTEIN NARX-RELATED"/>
    <property type="match status" value="1"/>
</dbReference>
<keyword evidence="4" id="KW-0808">Transferase</keyword>
<evidence type="ECO:0000256" key="8">
    <source>
        <dbReference type="ARBA" id="ARBA00023012"/>
    </source>
</evidence>
<dbReference type="InterPro" id="IPR036890">
    <property type="entry name" value="HATPase_C_sf"/>
</dbReference>
<dbReference type="InterPro" id="IPR003594">
    <property type="entry name" value="HATPase_dom"/>
</dbReference>
<feature type="compositionally biased region" description="Low complexity" evidence="10">
    <location>
        <begin position="327"/>
        <end position="346"/>
    </location>
</feature>
<proteinExistence type="predicted"/>
<dbReference type="Gene3D" id="3.30.565.10">
    <property type="entry name" value="Histidine kinase-like ATPase, C-terminal domain"/>
    <property type="match status" value="1"/>
</dbReference>
<dbReference type="Proteomes" id="UP000308349">
    <property type="component" value="Unassembled WGS sequence"/>
</dbReference>
<evidence type="ECO:0000313" key="14">
    <source>
        <dbReference type="EMBL" id="TLG18153.1"/>
    </source>
</evidence>
<feature type="region of interest" description="Disordered" evidence="10">
    <location>
        <begin position="261"/>
        <end position="346"/>
    </location>
</feature>
<keyword evidence="11" id="KW-0812">Transmembrane</keyword>
<feature type="compositionally biased region" description="Basic and acidic residues" evidence="10">
    <location>
        <begin position="651"/>
        <end position="664"/>
    </location>
</feature>
<keyword evidence="11" id="KW-0472">Membrane</keyword>
<dbReference type="EMBL" id="VBUU01000001">
    <property type="protein sequence ID" value="TLG18153.1"/>
    <property type="molecule type" value="Genomic_DNA"/>
</dbReference>
<feature type="transmembrane region" description="Helical" evidence="11">
    <location>
        <begin position="119"/>
        <end position="140"/>
    </location>
</feature>
<dbReference type="Pfam" id="PF02518">
    <property type="entry name" value="HATPase_c"/>
    <property type="match status" value="1"/>
</dbReference>
<evidence type="ECO:0000256" key="3">
    <source>
        <dbReference type="ARBA" id="ARBA00022553"/>
    </source>
</evidence>
<evidence type="ECO:0000256" key="11">
    <source>
        <dbReference type="SAM" id="Phobius"/>
    </source>
</evidence>
<comment type="catalytic activity">
    <reaction evidence="1">
        <text>ATP + protein L-histidine = ADP + protein N-phospho-L-histidine.</text>
        <dbReference type="EC" id="2.7.13.3"/>
    </reaction>
</comment>
<feature type="transmembrane region" description="Helical" evidence="11">
    <location>
        <begin position="28"/>
        <end position="45"/>
    </location>
</feature>
<keyword evidence="9" id="KW-0175">Coiled coil</keyword>
<feature type="compositionally biased region" description="Low complexity" evidence="10">
    <location>
        <begin position="534"/>
        <end position="561"/>
    </location>
</feature>
<evidence type="ECO:0000256" key="10">
    <source>
        <dbReference type="SAM" id="MobiDB-lite"/>
    </source>
</evidence>
<feature type="transmembrane region" description="Helical" evidence="11">
    <location>
        <begin position="81"/>
        <end position="112"/>
    </location>
</feature>
<dbReference type="CDD" id="cd16917">
    <property type="entry name" value="HATPase_UhpB-NarQ-NarX-like"/>
    <property type="match status" value="1"/>
</dbReference>
<evidence type="ECO:0000256" key="9">
    <source>
        <dbReference type="SAM" id="Coils"/>
    </source>
</evidence>
<dbReference type="Pfam" id="PF07730">
    <property type="entry name" value="HisKA_3"/>
    <property type="match status" value="1"/>
</dbReference>
<organism evidence="14 15">
    <name type="scientific">Nocardia cyriacigeorgica</name>
    <dbReference type="NCBI Taxonomy" id="135487"/>
    <lineage>
        <taxon>Bacteria</taxon>
        <taxon>Bacillati</taxon>
        <taxon>Actinomycetota</taxon>
        <taxon>Actinomycetes</taxon>
        <taxon>Mycobacteriales</taxon>
        <taxon>Nocardiaceae</taxon>
        <taxon>Nocardia</taxon>
    </lineage>
</organism>
<evidence type="ECO:0000256" key="1">
    <source>
        <dbReference type="ARBA" id="ARBA00000085"/>
    </source>
</evidence>
<feature type="compositionally biased region" description="Acidic residues" evidence="10">
    <location>
        <begin position="269"/>
        <end position="279"/>
    </location>
</feature>
<dbReference type="Gene3D" id="1.20.5.1930">
    <property type="match status" value="1"/>
</dbReference>
<dbReference type="GO" id="GO:0046983">
    <property type="term" value="F:protein dimerization activity"/>
    <property type="evidence" value="ECO:0007669"/>
    <property type="project" value="InterPro"/>
</dbReference>
<feature type="coiled-coil region" evidence="9">
    <location>
        <begin position="163"/>
        <end position="206"/>
    </location>
</feature>
<dbReference type="AlphaFoldDB" id="A0A5R8PLN3"/>
<dbReference type="GO" id="GO:0000155">
    <property type="term" value="F:phosphorelay sensor kinase activity"/>
    <property type="evidence" value="ECO:0007669"/>
    <property type="project" value="InterPro"/>
</dbReference>
<dbReference type="InterPro" id="IPR050482">
    <property type="entry name" value="Sensor_HK_TwoCompSys"/>
</dbReference>
<dbReference type="EC" id="2.7.13.3" evidence="2"/>
<protein>
    <recommendedName>
        <fullName evidence="2">histidine kinase</fullName>
        <ecNumber evidence="2">2.7.13.3</ecNumber>
    </recommendedName>
</protein>
<reference evidence="14 15" key="1">
    <citation type="submission" date="2019-05" db="EMBL/GenBank/DDBJ databases">
        <title>Genomes sequences of two Nocardia cyriacigeorgica environmental isolates, type strains Nocardia asteroides ATCC 19247 and Nocardia cyriacigeorgica DSM 44484.</title>
        <authorList>
            <person name="Vautrin F."/>
            <person name="Bergeron E."/>
            <person name="Dubost A."/>
            <person name="Abrouk D."/>
            <person name="Rodriguez Nava V."/>
            <person name="Pujic P."/>
        </authorList>
    </citation>
    <scope>NUCLEOTIDE SEQUENCE [LARGE SCALE GENOMIC DNA]</scope>
    <source>
        <strain evidence="14 15">EML 1456</strain>
    </source>
</reference>
<feature type="transmembrane region" description="Helical" evidence="11">
    <location>
        <begin position="146"/>
        <end position="166"/>
    </location>
</feature>
<feature type="compositionally biased region" description="Low complexity" evidence="10">
    <location>
        <begin position="496"/>
        <end position="525"/>
    </location>
</feature>
<feature type="domain" description="Histidine kinase/HSP90-like ATPase" evidence="12">
    <location>
        <begin position="383"/>
        <end position="471"/>
    </location>
</feature>
<feature type="domain" description="Signal transduction histidine kinase subgroup 3 dimerisation and phosphoacceptor" evidence="13">
    <location>
        <begin position="198"/>
        <end position="263"/>
    </location>
</feature>
<feature type="compositionally biased region" description="Basic residues" evidence="10">
    <location>
        <begin position="286"/>
        <end position="300"/>
    </location>
</feature>
<name>A0A5R8PLN3_9NOCA</name>
<gene>
    <name evidence="14" type="ORF">FEK35_00340</name>
</gene>
<comment type="caution">
    <text evidence="14">The sequence shown here is derived from an EMBL/GenBank/DDBJ whole genome shotgun (WGS) entry which is preliminary data.</text>
</comment>
<evidence type="ECO:0000256" key="6">
    <source>
        <dbReference type="ARBA" id="ARBA00022777"/>
    </source>
</evidence>
<keyword evidence="3" id="KW-0597">Phosphoprotein</keyword>
<keyword evidence="8" id="KW-0902">Two-component regulatory system</keyword>
<feature type="compositionally biased region" description="Polar residues" evidence="10">
    <location>
        <begin position="585"/>
        <end position="597"/>
    </location>
</feature>
<evidence type="ECO:0000256" key="4">
    <source>
        <dbReference type="ARBA" id="ARBA00022679"/>
    </source>
</evidence>
<dbReference type="GO" id="GO:0005524">
    <property type="term" value="F:ATP binding"/>
    <property type="evidence" value="ECO:0007669"/>
    <property type="project" value="UniProtKB-KW"/>
</dbReference>
<evidence type="ECO:0000256" key="7">
    <source>
        <dbReference type="ARBA" id="ARBA00022840"/>
    </source>
</evidence>
<evidence type="ECO:0000313" key="15">
    <source>
        <dbReference type="Proteomes" id="UP000308349"/>
    </source>
</evidence>
<dbReference type="GO" id="GO:0016020">
    <property type="term" value="C:membrane"/>
    <property type="evidence" value="ECO:0007669"/>
    <property type="project" value="InterPro"/>
</dbReference>
<evidence type="ECO:0000256" key="2">
    <source>
        <dbReference type="ARBA" id="ARBA00012438"/>
    </source>
</evidence>
<sequence>MDSGYWANRVHKVREFGMAGRGLVGWDWGVALVVAAVQVFGGRGANFGQTGVRSLDALGYALLLAGPVALVFRRYQPLPVLAITLAACVSYLSLDYGFGPIFVSLVVAFLTAATRGSRWWTYPLVPLGYLVMVWPLPTLLGRPTEGWQIFGLMAWLTVLVGLAEGIRQRQAVLEARRQRAEAARRDEEAQRRRQASEERLAIARELHDVLAHSLSLINVQASVALELFDKKPEQAASALAAIKGASKDALAEVHTLLHTIRTGSPVGGEDTDAEPEAIPDPDQRASRGRRRRARARRRRTTLPGPAQRDDTLGPDSTADGGGQNATESEQAEQPEQPAAPRSPAPSIADLDELLHRIREAGLTVHTRVLGTVTPLPSVIDVAAARIIQESLTNVVRHAPGADATVTIRYTPDSVDFTIDNTRPTSAPVRTGTTGGNGIIGMRERAHALGGALTAGPRPSGGFRVAARLPVRPVASSERGQRAEPTAGNGTAEQKPAGRAADGAAGSADGATGSTAGGARSAPGGARSQGGGARSQGDAARSAYDARGSSADAPAGAAGAGSQPTADRPGTNGRVQPKGSAPAQAASASDTESVSTRSGRPGRLGAEPRRAGEGSPSAMESARSPEPASGASSAVSREVARTTAPSGANGRVHPDASDGHEMEPR</sequence>
<dbReference type="InterPro" id="IPR011712">
    <property type="entry name" value="Sig_transdc_His_kin_sub3_dim/P"/>
</dbReference>
<evidence type="ECO:0000259" key="12">
    <source>
        <dbReference type="Pfam" id="PF02518"/>
    </source>
</evidence>
<dbReference type="SUPFAM" id="SSF55874">
    <property type="entry name" value="ATPase domain of HSP90 chaperone/DNA topoisomerase II/histidine kinase"/>
    <property type="match status" value="1"/>
</dbReference>
<keyword evidence="7" id="KW-0067">ATP-binding</keyword>
<dbReference type="OrthoDB" id="227596at2"/>
<feature type="region of interest" description="Disordered" evidence="10">
    <location>
        <begin position="469"/>
        <end position="664"/>
    </location>
</feature>
<dbReference type="PANTHER" id="PTHR24421:SF10">
    <property type="entry name" value="NITRATE_NITRITE SENSOR PROTEIN NARQ"/>
    <property type="match status" value="1"/>
</dbReference>
<keyword evidence="5" id="KW-0547">Nucleotide-binding</keyword>
<accession>A0A5R8PLN3</accession>
<keyword evidence="11" id="KW-1133">Transmembrane helix</keyword>
<evidence type="ECO:0000256" key="5">
    <source>
        <dbReference type="ARBA" id="ARBA00022741"/>
    </source>
</evidence>
<evidence type="ECO:0000259" key="13">
    <source>
        <dbReference type="Pfam" id="PF07730"/>
    </source>
</evidence>